<feature type="transmembrane region" description="Helical" evidence="1">
    <location>
        <begin position="315"/>
        <end position="333"/>
    </location>
</feature>
<dbReference type="KEGG" id="pchi:PC41400_22575"/>
<evidence type="ECO:0000256" key="1">
    <source>
        <dbReference type="SAM" id="Phobius"/>
    </source>
</evidence>
<accession>A0A410X0V3</accession>
<dbReference type="EMBL" id="CP026520">
    <property type="protein sequence ID" value="QAV20304.1"/>
    <property type="molecule type" value="Genomic_DNA"/>
</dbReference>
<feature type="transmembrane region" description="Helical" evidence="1">
    <location>
        <begin position="384"/>
        <end position="412"/>
    </location>
</feature>
<dbReference type="Proteomes" id="UP001527202">
    <property type="component" value="Unassembled WGS sequence"/>
</dbReference>
<gene>
    <name evidence="2" type="ORF">M5X16_19340</name>
    <name evidence="3" type="ORF">PC41400_22575</name>
</gene>
<feature type="transmembrane region" description="Helical" evidence="1">
    <location>
        <begin position="345"/>
        <end position="364"/>
    </location>
</feature>
<reference evidence="2 5" key="2">
    <citation type="submission" date="2022-05" db="EMBL/GenBank/DDBJ databases">
        <title>Genome Sequencing of Bee-Associated Microbes.</title>
        <authorList>
            <person name="Dunlap C."/>
        </authorList>
    </citation>
    <scope>NUCLEOTIDE SEQUENCE [LARGE SCALE GENOMIC DNA]</scope>
    <source>
        <strain evidence="2 5">NRRL B-23120</strain>
    </source>
</reference>
<sequence>MIDLVKIITIAWGTAWLIAAIKQLSQGTKSTVWFIMIIWYTFFIVPLILDLSLGSPHYGGYKGLRIAANDSNANLIYCLYMCVVPLVFYLFGRAKKVHIEQSSTKPHKLLIAVLQILMISPIVVACFSPHPELYLKYGSIIAEMENFPEAEQFNKIVSLCTLVSVAAVGILLMLRPRLTVFSFVPYLPWLFLAVWLNGKRAVFIMALVLIVYAYYQKGKIKGLKLLGALILSVSLMAGFSNFYQNELRYEQMGITDSDDIYKNVRVDFGRDDRTKMTIYAELHPQTMKILDYRGQSLLFDLTFFVPRSMWPDKPWPYAVYFTSAMFMMPPDYLGFGMTTSWLEEAIANFGWFGMLIGPLFIALLCRIGDSLQSRLLKSLSLLVAGLFLVVHLAAFMPLFLIWFASVFTSAFIRLRARKRVSTVKAQPVDRYITV</sequence>
<dbReference type="EMBL" id="JAMDMJ010000025">
    <property type="protein sequence ID" value="MCY9597926.1"/>
    <property type="molecule type" value="Genomic_DNA"/>
</dbReference>
<feature type="transmembrane region" description="Helical" evidence="1">
    <location>
        <begin position="74"/>
        <end position="92"/>
    </location>
</feature>
<dbReference type="Proteomes" id="UP000288943">
    <property type="component" value="Chromosome"/>
</dbReference>
<evidence type="ECO:0000313" key="3">
    <source>
        <dbReference type="EMBL" id="QAV20304.1"/>
    </source>
</evidence>
<reference evidence="3 4" key="1">
    <citation type="submission" date="2018-01" db="EMBL/GenBank/DDBJ databases">
        <title>The whole genome sequencing and assembly of Paenibacillus chitinolyticus KCCM 41400 strain.</title>
        <authorList>
            <person name="Kim J.-Y."/>
            <person name="Park M.-K."/>
            <person name="Lee Y.-J."/>
            <person name="Yi H."/>
            <person name="Bahn Y.-S."/>
            <person name="Kim J.F."/>
            <person name="Lee D.-W."/>
        </authorList>
    </citation>
    <scope>NUCLEOTIDE SEQUENCE [LARGE SCALE GENOMIC DNA]</scope>
    <source>
        <strain evidence="3 4">KCCM 41400</strain>
    </source>
</reference>
<keyword evidence="1" id="KW-1133">Transmembrane helix</keyword>
<feature type="transmembrane region" description="Helical" evidence="1">
    <location>
        <begin position="225"/>
        <end position="243"/>
    </location>
</feature>
<dbReference type="OrthoDB" id="2965492at2"/>
<protein>
    <recommendedName>
        <fullName evidence="6">Oligosaccharide repeat unit polymerase</fullName>
    </recommendedName>
</protein>
<evidence type="ECO:0000313" key="5">
    <source>
        <dbReference type="Proteomes" id="UP001527202"/>
    </source>
</evidence>
<dbReference type="GeneID" id="95377582"/>
<feature type="transmembrane region" description="Helical" evidence="1">
    <location>
        <begin position="156"/>
        <end position="174"/>
    </location>
</feature>
<evidence type="ECO:0000313" key="2">
    <source>
        <dbReference type="EMBL" id="MCY9597926.1"/>
    </source>
</evidence>
<evidence type="ECO:0000313" key="4">
    <source>
        <dbReference type="Proteomes" id="UP000288943"/>
    </source>
</evidence>
<keyword evidence="5" id="KW-1185">Reference proteome</keyword>
<organism evidence="3 4">
    <name type="scientific">Paenibacillus chitinolyticus</name>
    <dbReference type="NCBI Taxonomy" id="79263"/>
    <lineage>
        <taxon>Bacteria</taxon>
        <taxon>Bacillati</taxon>
        <taxon>Bacillota</taxon>
        <taxon>Bacilli</taxon>
        <taxon>Bacillales</taxon>
        <taxon>Paenibacillaceae</taxon>
        <taxon>Paenibacillus</taxon>
    </lineage>
</organism>
<dbReference type="RefSeq" id="WP_042232537.1">
    <property type="nucleotide sequence ID" value="NZ_CP026520.1"/>
</dbReference>
<feature type="transmembrane region" description="Helical" evidence="1">
    <location>
        <begin position="31"/>
        <end position="53"/>
    </location>
</feature>
<keyword evidence="1" id="KW-0472">Membrane</keyword>
<evidence type="ECO:0008006" key="6">
    <source>
        <dbReference type="Google" id="ProtNLM"/>
    </source>
</evidence>
<name>A0A410X0V3_9BACL</name>
<dbReference type="AlphaFoldDB" id="A0A410X0V3"/>
<keyword evidence="1" id="KW-0812">Transmembrane</keyword>
<feature type="transmembrane region" description="Helical" evidence="1">
    <location>
        <begin position="186"/>
        <end position="213"/>
    </location>
</feature>
<proteinExistence type="predicted"/>